<evidence type="ECO:0000256" key="2">
    <source>
        <dbReference type="ARBA" id="ARBA00023015"/>
    </source>
</evidence>
<keyword evidence="3" id="KW-0804">Transcription</keyword>
<dbReference type="InParanoid" id="A0A7N2M6R7"/>
<sequence length="84" mass="9212">MAEVPTSPNGGGSYDESGDQSPRSNVREQDRFLPIANISRIMKKALPANGKIAKDAKETVQECVSEFISFITSEQLHIDRTLCS</sequence>
<evidence type="ECO:0000256" key="1">
    <source>
        <dbReference type="ARBA" id="ARBA00009053"/>
    </source>
</evidence>
<dbReference type="OMA" id="CIMKKAL"/>
<comment type="similarity">
    <text evidence="1">Belongs to the NFYB/HAP3 subunit family.</text>
</comment>
<dbReference type="Gramene" id="QL07p045328:mrna">
    <property type="protein sequence ID" value="QL07p045328:mrna:CDS:1"/>
    <property type="gene ID" value="QL07p045328"/>
</dbReference>
<feature type="region of interest" description="Disordered" evidence="4">
    <location>
        <begin position="1"/>
        <end position="30"/>
    </location>
</feature>
<dbReference type="GO" id="GO:0046982">
    <property type="term" value="F:protein heterodimerization activity"/>
    <property type="evidence" value="ECO:0007669"/>
    <property type="project" value="InterPro"/>
</dbReference>
<dbReference type="Gene3D" id="1.10.20.10">
    <property type="entry name" value="Histone, subunit A"/>
    <property type="match status" value="1"/>
</dbReference>
<evidence type="ECO:0000313" key="6">
    <source>
        <dbReference type="EnsemblPlants" id="QL07p045328:mrna:CDS:1"/>
    </source>
</evidence>
<dbReference type="GO" id="GO:0000978">
    <property type="term" value="F:RNA polymerase II cis-regulatory region sequence-specific DNA binding"/>
    <property type="evidence" value="ECO:0007669"/>
    <property type="project" value="TreeGrafter"/>
</dbReference>
<accession>A0A7N2M6R7</accession>
<dbReference type="EMBL" id="LRBV02000007">
    <property type="status" value="NOT_ANNOTATED_CDS"/>
    <property type="molecule type" value="Genomic_DNA"/>
</dbReference>
<dbReference type="AlphaFoldDB" id="A0A7N2M6R7"/>
<dbReference type="Proteomes" id="UP000594261">
    <property type="component" value="Chromosome 7"/>
</dbReference>
<reference evidence="6 7" key="1">
    <citation type="journal article" date="2016" name="G3 (Bethesda)">
        <title>First Draft Assembly and Annotation of the Genome of a California Endemic Oak Quercus lobata Nee (Fagaceae).</title>
        <authorList>
            <person name="Sork V.L."/>
            <person name="Fitz-Gibbon S.T."/>
            <person name="Puiu D."/>
            <person name="Crepeau M."/>
            <person name="Gugger P.F."/>
            <person name="Sherman R."/>
            <person name="Stevens K."/>
            <person name="Langley C.H."/>
            <person name="Pellegrini M."/>
            <person name="Salzberg S.L."/>
        </authorList>
    </citation>
    <scope>NUCLEOTIDE SEQUENCE [LARGE SCALE GENOMIC DNA]</scope>
    <source>
        <strain evidence="6 7">cv. SW786</strain>
    </source>
</reference>
<dbReference type="EnsemblPlants" id="QL07p045328:mrna">
    <property type="protein sequence ID" value="QL07p045328:mrna:CDS:1"/>
    <property type="gene ID" value="QL07p045328"/>
</dbReference>
<evidence type="ECO:0000259" key="5">
    <source>
        <dbReference type="Pfam" id="PF00808"/>
    </source>
</evidence>
<dbReference type="InterPro" id="IPR027113">
    <property type="entry name" value="Transc_fact_NFYB/HAP3"/>
</dbReference>
<dbReference type="InterPro" id="IPR009072">
    <property type="entry name" value="Histone-fold"/>
</dbReference>
<dbReference type="SUPFAM" id="SSF47113">
    <property type="entry name" value="Histone-fold"/>
    <property type="match status" value="1"/>
</dbReference>
<keyword evidence="2" id="KW-0805">Transcription regulation</keyword>
<dbReference type="InterPro" id="IPR003958">
    <property type="entry name" value="CBFA_NFYB_domain"/>
</dbReference>
<dbReference type="CDD" id="cd22907">
    <property type="entry name" value="HFD_NFYB"/>
    <property type="match status" value="1"/>
</dbReference>
<name>A0A7N2M6R7_QUELO</name>
<organism evidence="6 7">
    <name type="scientific">Quercus lobata</name>
    <name type="common">Valley oak</name>
    <dbReference type="NCBI Taxonomy" id="97700"/>
    <lineage>
        <taxon>Eukaryota</taxon>
        <taxon>Viridiplantae</taxon>
        <taxon>Streptophyta</taxon>
        <taxon>Embryophyta</taxon>
        <taxon>Tracheophyta</taxon>
        <taxon>Spermatophyta</taxon>
        <taxon>Magnoliopsida</taxon>
        <taxon>eudicotyledons</taxon>
        <taxon>Gunneridae</taxon>
        <taxon>Pentapetalae</taxon>
        <taxon>rosids</taxon>
        <taxon>fabids</taxon>
        <taxon>Fagales</taxon>
        <taxon>Fagaceae</taxon>
        <taxon>Quercus</taxon>
    </lineage>
</organism>
<dbReference type="PANTHER" id="PTHR11064:SF171">
    <property type="entry name" value="NUCLEAR TRANSCRIPTION FACTOR Y SUBUNIT B-2"/>
    <property type="match status" value="1"/>
</dbReference>
<protein>
    <recommendedName>
        <fullName evidence="5">Transcription factor CBF/NF-Y/archaeal histone domain-containing protein</fullName>
    </recommendedName>
</protein>
<dbReference type="GO" id="GO:0001228">
    <property type="term" value="F:DNA-binding transcription activator activity, RNA polymerase II-specific"/>
    <property type="evidence" value="ECO:0007669"/>
    <property type="project" value="InterPro"/>
</dbReference>
<reference evidence="6" key="2">
    <citation type="submission" date="2021-01" db="UniProtKB">
        <authorList>
            <consortium name="EnsemblPlants"/>
        </authorList>
    </citation>
    <scope>IDENTIFICATION</scope>
</reference>
<dbReference type="PANTHER" id="PTHR11064">
    <property type="entry name" value="CCAAT-BINDING TRANSCRIPTION FACTOR-RELATED"/>
    <property type="match status" value="1"/>
</dbReference>
<evidence type="ECO:0000256" key="3">
    <source>
        <dbReference type="ARBA" id="ARBA00023163"/>
    </source>
</evidence>
<dbReference type="Pfam" id="PF00808">
    <property type="entry name" value="CBFD_NFYB_HMF"/>
    <property type="match status" value="1"/>
</dbReference>
<dbReference type="GO" id="GO:0016602">
    <property type="term" value="C:CCAAT-binding factor complex"/>
    <property type="evidence" value="ECO:0007669"/>
    <property type="project" value="InterPro"/>
</dbReference>
<evidence type="ECO:0000256" key="4">
    <source>
        <dbReference type="SAM" id="MobiDB-lite"/>
    </source>
</evidence>
<keyword evidence="7" id="KW-1185">Reference proteome</keyword>
<feature type="domain" description="Transcription factor CBF/NF-Y/archaeal histone" evidence="5">
    <location>
        <begin position="32"/>
        <end position="74"/>
    </location>
</feature>
<evidence type="ECO:0000313" key="7">
    <source>
        <dbReference type="Proteomes" id="UP000594261"/>
    </source>
</evidence>
<proteinExistence type="inferred from homology"/>